<keyword evidence="1" id="KW-0812">Transmembrane</keyword>
<keyword evidence="1" id="KW-0472">Membrane</keyword>
<protein>
    <recommendedName>
        <fullName evidence="4">Metal-dependent hydrolase</fullName>
    </recommendedName>
</protein>
<keyword evidence="1" id="KW-1133">Transmembrane helix</keyword>
<feature type="transmembrane region" description="Helical" evidence="1">
    <location>
        <begin position="201"/>
        <end position="220"/>
    </location>
</feature>
<dbReference type="Proteomes" id="UP000316726">
    <property type="component" value="Chromosome 6"/>
</dbReference>
<dbReference type="AlphaFoldDB" id="A0A5B8MNH8"/>
<evidence type="ECO:0000256" key="1">
    <source>
        <dbReference type="SAM" id="Phobius"/>
    </source>
</evidence>
<accession>A0A5B8MNH8</accession>
<evidence type="ECO:0008006" key="4">
    <source>
        <dbReference type="Google" id="ProtNLM"/>
    </source>
</evidence>
<feature type="transmembrane region" description="Helical" evidence="1">
    <location>
        <begin position="232"/>
        <end position="250"/>
    </location>
</feature>
<keyword evidence="3" id="KW-1185">Reference proteome</keyword>
<name>A0A5B8MNH8_9CHLO</name>
<feature type="transmembrane region" description="Helical" evidence="1">
    <location>
        <begin position="147"/>
        <end position="171"/>
    </location>
</feature>
<proteinExistence type="predicted"/>
<organism evidence="2 3">
    <name type="scientific">Chloropicon primus</name>
    <dbReference type="NCBI Taxonomy" id="1764295"/>
    <lineage>
        <taxon>Eukaryota</taxon>
        <taxon>Viridiplantae</taxon>
        <taxon>Chlorophyta</taxon>
        <taxon>Chloropicophyceae</taxon>
        <taxon>Chloropicales</taxon>
        <taxon>Chloropicaceae</taxon>
        <taxon>Chloropicon</taxon>
    </lineage>
</organism>
<feature type="transmembrane region" description="Helical" evidence="1">
    <location>
        <begin position="91"/>
        <end position="109"/>
    </location>
</feature>
<sequence>MPPGGVHLTAGVGALRCFSYAYGASRLVRGKVDGALGRFCPSVEAADRRKAIAVGFILGTILPDADLLLCILIGAVTTITEKDLEVFHRTFSHSLLVIPLLALALISWLQSVEAKGTKGARGALQKWAVRLGLVRGGEEPRTSVPQVLVLFVTSVALGCALHCVMDLFYVMKLQILWPLSYQFDVPLIYPLEFLSEKGKKLLIILDFGSDMAFWYLPLLVICGKTGIQGDKVSFLACVIASYVLTLGFFMRESWIGDAVSTVHFTRRLYITGTVWVTTLKLSPVIFGEAVTAVCMDPLAALEPRPQQTWQEGECMKRAALKKIIAARSKRRANFAKALLL</sequence>
<dbReference type="EMBL" id="CP031039">
    <property type="protein sequence ID" value="QDZ21594.1"/>
    <property type="molecule type" value="Genomic_DNA"/>
</dbReference>
<evidence type="ECO:0000313" key="2">
    <source>
        <dbReference type="EMBL" id="QDZ21594.1"/>
    </source>
</evidence>
<reference evidence="2 3" key="1">
    <citation type="submission" date="2018-07" db="EMBL/GenBank/DDBJ databases">
        <title>The complete nuclear genome of the prasinophyte Chloropicon primus (CCMP1205).</title>
        <authorList>
            <person name="Pombert J.-F."/>
            <person name="Otis C."/>
            <person name="Turmel M."/>
            <person name="Lemieux C."/>
        </authorList>
    </citation>
    <scope>NUCLEOTIDE SEQUENCE [LARGE SCALE GENOMIC DNA]</scope>
    <source>
        <strain evidence="2 3">CCMP1205</strain>
    </source>
</reference>
<feature type="transmembrane region" description="Helical" evidence="1">
    <location>
        <begin position="51"/>
        <end position="79"/>
    </location>
</feature>
<dbReference type="Pfam" id="PF04307">
    <property type="entry name" value="YdjM"/>
    <property type="match status" value="1"/>
</dbReference>
<dbReference type="InterPro" id="IPR007404">
    <property type="entry name" value="YdjM-like"/>
</dbReference>
<gene>
    <name evidence="2" type="ORF">A3770_06p41120</name>
</gene>
<evidence type="ECO:0000313" key="3">
    <source>
        <dbReference type="Proteomes" id="UP000316726"/>
    </source>
</evidence>